<proteinExistence type="predicted"/>
<dbReference type="AlphaFoldDB" id="A0A1X2FK15"/>
<name>A0A1X2FK15_9MYCO</name>
<sequence length="64" mass="6835">MPTNTYTAPTNPADPHHTAITEDDPAEVPRDRARVLLAGRGADWDNPLGVARALTVAATLLDLM</sequence>
<accession>A0A1X2FK15</accession>
<dbReference type="RefSeq" id="WP_085142012.1">
    <property type="nucleotide sequence ID" value="NZ_JACKUA010000038.1"/>
</dbReference>
<comment type="caution">
    <text evidence="2">The sequence shown here is derived from an EMBL/GenBank/DDBJ whole genome shotgun (WGS) entry which is preliminary data.</text>
</comment>
<protein>
    <submittedName>
        <fullName evidence="2">Uncharacterized protein</fullName>
    </submittedName>
</protein>
<dbReference type="EMBL" id="LQQA01000004">
    <property type="protein sequence ID" value="ORX18774.1"/>
    <property type="molecule type" value="Genomic_DNA"/>
</dbReference>
<reference evidence="2 3" key="1">
    <citation type="submission" date="2016-01" db="EMBL/GenBank/DDBJ databases">
        <title>The new phylogeny of the genus Mycobacterium.</title>
        <authorList>
            <person name="Tarcisio F."/>
            <person name="Conor M."/>
            <person name="Antonella G."/>
            <person name="Elisabetta G."/>
            <person name="Giulia F.S."/>
            <person name="Sara T."/>
            <person name="Anna F."/>
            <person name="Clotilde B."/>
            <person name="Roberto B."/>
            <person name="Veronica D.S."/>
            <person name="Fabio R."/>
            <person name="Monica P."/>
            <person name="Olivier J."/>
            <person name="Enrico T."/>
            <person name="Nicola S."/>
        </authorList>
    </citation>
    <scope>NUCLEOTIDE SEQUENCE [LARGE SCALE GENOMIC DNA]</scope>
    <source>
        <strain evidence="2 3">ATCC 700010</strain>
    </source>
</reference>
<organism evidence="2 3">
    <name type="scientific">Mycolicibacterium wolinskyi</name>
    <dbReference type="NCBI Taxonomy" id="59750"/>
    <lineage>
        <taxon>Bacteria</taxon>
        <taxon>Bacillati</taxon>
        <taxon>Actinomycetota</taxon>
        <taxon>Actinomycetes</taxon>
        <taxon>Mycobacteriales</taxon>
        <taxon>Mycobacteriaceae</taxon>
        <taxon>Mycolicibacterium</taxon>
    </lineage>
</organism>
<feature type="region of interest" description="Disordered" evidence="1">
    <location>
        <begin position="1"/>
        <end position="27"/>
    </location>
</feature>
<feature type="compositionally biased region" description="Low complexity" evidence="1">
    <location>
        <begin position="1"/>
        <end position="13"/>
    </location>
</feature>
<evidence type="ECO:0000313" key="3">
    <source>
        <dbReference type="Proteomes" id="UP000193964"/>
    </source>
</evidence>
<gene>
    <name evidence="2" type="ORF">AWC31_12370</name>
</gene>
<evidence type="ECO:0000256" key="1">
    <source>
        <dbReference type="SAM" id="MobiDB-lite"/>
    </source>
</evidence>
<evidence type="ECO:0000313" key="2">
    <source>
        <dbReference type="EMBL" id="ORX18774.1"/>
    </source>
</evidence>
<dbReference type="Proteomes" id="UP000193964">
    <property type="component" value="Unassembled WGS sequence"/>
</dbReference>